<keyword evidence="2" id="KW-1185">Reference proteome</keyword>
<name>A0A229P1U0_9BACL</name>
<dbReference type="Pfam" id="PF14069">
    <property type="entry name" value="SpoVIF"/>
    <property type="match status" value="1"/>
</dbReference>
<protein>
    <submittedName>
        <fullName evidence="1">Serine/threonine protein kinase</fullName>
    </submittedName>
</protein>
<evidence type="ECO:0000313" key="1">
    <source>
        <dbReference type="EMBL" id="OXM15865.1"/>
    </source>
</evidence>
<comment type="caution">
    <text evidence="1">The sequence shown here is derived from an EMBL/GenBank/DDBJ whole genome shotgun (WGS) entry which is preliminary data.</text>
</comment>
<dbReference type="RefSeq" id="WP_089522955.1">
    <property type="nucleotide sequence ID" value="NZ_NMUQ01000001.1"/>
</dbReference>
<keyword evidence="1" id="KW-0723">Serine/threonine-protein kinase</keyword>
<sequence>MSYVKYGIRPEFVERVKLKMKNPAIKERITMLTNGLTKFDLADRAKVRRLVKSAASVLQEKLTDAQEEQLVQFVLSQKIDPNNTFHLIKLWGMFR</sequence>
<dbReference type="AlphaFoldDB" id="A0A229P1U0"/>
<keyword evidence="1" id="KW-0418">Kinase</keyword>
<dbReference type="GO" id="GO:0004674">
    <property type="term" value="F:protein serine/threonine kinase activity"/>
    <property type="evidence" value="ECO:0007669"/>
    <property type="project" value="UniProtKB-KW"/>
</dbReference>
<keyword evidence="1" id="KW-0808">Transferase</keyword>
<reference evidence="1 2" key="1">
    <citation type="submission" date="2017-07" db="EMBL/GenBank/DDBJ databases">
        <title>Paenibacillus herberti R33 genome sequencing and assembly.</title>
        <authorList>
            <person name="Su W."/>
        </authorList>
    </citation>
    <scope>NUCLEOTIDE SEQUENCE [LARGE SCALE GENOMIC DNA]</scope>
    <source>
        <strain evidence="1 2">R33</strain>
    </source>
</reference>
<evidence type="ECO:0000313" key="2">
    <source>
        <dbReference type="Proteomes" id="UP000215145"/>
    </source>
</evidence>
<dbReference type="OrthoDB" id="2623024at2"/>
<organism evidence="1 2">
    <name type="scientific">Paenibacillus herberti</name>
    <dbReference type="NCBI Taxonomy" id="1619309"/>
    <lineage>
        <taxon>Bacteria</taxon>
        <taxon>Bacillati</taxon>
        <taxon>Bacillota</taxon>
        <taxon>Bacilli</taxon>
        <taxon>Bacillales</taxon>
        <taxon>Paenibacillaceae</taxon>
        <taxon>Paenibacillus</taxon>
    </lineage>
</organism>
<proteinExistence type="predicted"/>
<accession>A0A229P1U0</accession>
<dbReference type="Proteomes" id="UP000215145">
    <property type="component" value="Unassembled WGS sequence"/>
</dbReference>
<gene>
    <name evidence="1" type="ORF">CGZ75_03870</name>
</gene>
<dbReference type="InterPro" id="IPR025942">
    <property type="entry name" value="SpoVIF"/>
</dbReference>
<dbReference type="EMBL" id="NMUQ01000001">
    <property type="protein sequence ID" value="OXM15865.1"/>
    <property type="molecule type" value="Genomic_DNA"/>
</dbReference>